<dbReference type="InterPro" id="IPR029058">
    <property type="entry name" value="AB_hydrolase_fold"/>
</dbReference>
<dbReference type="RefSeq" id="WP_115998916.1">
    <property type="nucleotide sequence ID" value="NZ_QUOV01000001.1"/>
</dbReference>
<dbReference type="SUPFAM" id="SSF53474">
    <property type="entry name" value="alpha/beta-Hydrolases"/>
    <property type="match status" value="1"/>
</dbReference>
<evidence type="ECO:0000259" key="5">
    <source>
        <dbReference type="Pfam" id="PF07819"/>
    </source>
</evidence>
<name>A0A3E0UBJ6_9GAMM</name>
<evidence type="ECO:0000256" key="2">
    <source>
        <dbReference type="ARBA" id="ARBA00022837"/>
    </source>
</evidence>
<dbReference type="Gene3D" id="4.10.1080.10">
    <property type="entry name" value="TSP type-3 repeat"/>
    <property type="match status" value="1"/>
</dbReference>
<evidence type="ECO:0000313" key="7">
    <source>
        <dbReference type="Proteomes" id="UP000256999"/>
    </source>
</evidence>
<protein>
    <submittedName>
        <fullName evidence="6">Peptidase</fullName>
    </submittedName>
</protein>
<feature type="domain" description="GPI inositol-deacylase PGAP1-like alpha/beta" evidence="5">
    <location>
        <begin position="550"/>
        <end position="649"/>
    </location>
</feature>
<dbReference type="Pfam" id="PF02412">
    <property type="entry name" value="TSP_3"/>
    <property type="match status" value="1"/>
</dbReference>
<dbReference type="SUPFAM" id="SSF103647">
    <property type="entry name" value="TSP type-3 repeat"/>
    <property type="match status" value="1"/>
</dbReference>
<feature type="region of interest" description="Disordered" evidence="3">
    <location>
        <begin position="241"/>
        <end position="338"/>
    </location>
</feature>
<feature type="compositionally biased region" description="Acidic residues" evidence="3">
    <location>
        <begin position="307"/>
        <end position="327"/>
    </location>
</feature>
<dbReference type="InterPro" id="IPR007280">
    <property type="entry name" value="Peptidase_C_arc/bac"/>
</dbReference>
<dbReference type="Pfam" id="PF07819">
    <property type="entry name" value="PGAP1"/>
    <property type="match status" value="1"/>
</dbReference>
<feature type="compositionally biased region" description="Acidic residues" evidence="3">
    <location>
        <begin position="242"/>
        <end position="257"/>
    </location>
</feature>
<dbReference type="InterPro" id="IPR028974">
    <property type="entry name" value="TSP_type-3_rpt"/>
</dbReference>
<dbReference type="PROSITE" id="PS51257">
    <property type="entry name" value="PROKAR_LIPOPROTEIN"/>
    <property type="match status" value="1"/>
</dbReference>
<evidence type="ECO:0000256" key="1">
    <source>
        <dbReference type="ARBA" id="ARBA00022729"/>
    </source>
</evidence>
<keyword evidence="2" id="KW-0106">Calcium</keyword>
<dbReference type="GO" id="GO:0007155">
    <property type="term" value="P:cell adhesion"/>
    <property type="evidence" value="ECO:0007669"/>
    <property type="project" value="InterPro"/>
</dbReference>
<proteinExistence type="predicted"/>
<dbReference type="GO" id="GO:0005509">
    <property type="term" value="F:calcium ion binding"/>
    <property type="evidence" value="ECO:0007669"/>
    <property type="project" value="InterPro"/>
</dbReference>
<dbReference type="OrthoDB" id="5592666at2"/>
<dbReference type="GO" id="GO:0016788">
    <property type="term" value="F:hydrolase activity, acting on ester bonds"/>
    <property type="evidence" value="ECO:0007669"/>
    <property type="project" value="InterPro"/>
</dbReference>
<dbReference type="InterPro" id="IPR012908">
    <property type="entry name" value="PGAP1-ab_dom-like"/>
</dbReference>
<gene>
    <name evidence="6" type="ORF">DXX92_02135</name>
</gene>
<dbReference type="InterPro" id="IPR003367">
    <property type="entry name" value="Thrombospondin_3-like_rpt"/>
</dbReference>
<keyword evidence="1" id="KW-0732">Signal</keyword>
<dbReference type="Gene3D" id="2.60.120.380">
    <property type="match status" value="1"/>
</dbReference>
<feature type="domain" description="Peptidase C-terminal archaeal/bacterial" evidence="4">
    <location>
        <begin position="369"/>
        <end position="433"/>
    </location>
</feature>
<evidence type="ECO:0000256" key="3">
    <source>
        <dbReference type="SAM" id="MobiDB-lite"/>
    </source>
</evidence>
<evidence type="ECO:0000313" key="6">
    <source>
        <dbReference type="EMBL" id="REL34239.1"/>
    </source>
</evidence>
<dbReference type="PANTHER" id="PTHR10199:SF119">
    <property type="entry name" value="RE20510P"/>
    <property type="match status" value="1"/>
</dbReference>
<evidence type="ECO:0000259" key="4">
    <source>
        <dbReference type="Pfam" id="PF04151"/>
    </source>
</evidence>
<dbReference type="PANTHER" id="PTHR10199">
    <property type="entry name" value="THROMBOSPONDIN"/>
    <property type="match status" value="1"/>
</dbReference>
<accession>A0A3E0UBJ6</accession>
<dbReference type="Pfam" id="PF04151">
    <property type="entry name" value="PPC"/>
    <property type="match status" value="1"/>
</dbReference>
<reference evidence="6 7" key="1">
    <citation type="submission" date="2018-08" db="EMBL/GenBank/DDBJ databases">
        <title>Thalassotalea euphylliae genome.</title>
        <authorList>
            <person name="Summers S."/>
            <person name="Rice S.A."/>
            <person name="Freckelton M.L."/>
            <person name="Nedved B.T."/>
            <person name="Hadfield M.G."/>
        </authorList>
    </citation>
    <scope>NUCLEOTIDE SEQUENCE [LARGE SCALE GENOMIC DNA]</scope>
    <source>
        <strain evidence="6 7">H2</strain>
    </source>
</reference>
<sequence>MTGRTYFHSSIVSISLFLLTACGGGSDSSGESVQTQTVVTPSTKTYSVTVIDGYLKFATVWLDVNGNGVKDDDEPSAISQDRGIANLEVPSNINPENHSVLAYAEAGRTFDESLNTTISQSYVLATPKGETVVTPITTLIYIQANESASIETAKSQVGLALNMVAENLYQDFIANKHTGLTNAAADLVRLSIMPTSEQELSEMLVAPSMVIELVKTYAKIAASGENGTRVIRDSKQQLAGDTDLDGIADTDDSDIDGDNVTNDQDAFPYLASEWQDLDGDGIGNNSDSDIDGDNVENSRDKFPLDGGESEDLDGDGIGDNSDSDIDGDGINNEQDNDPFEADFNTLKNPGNVIVDETLAGSIVRNEWQYFTVEAPAEVMLNIQLSNLSDDVDLYVGESEFPTKFDYLCRSNMSSSTDEHCSIRTESAATYKIGLLARANSNFSLSATTAEVVYKRALLLLHGLASGPDTWNGMINDDSFFNGLCHTLTFDEEPLSVLGTNNDGISCFNLEFGALDRGSQYSATGLDGKTCNSVLGCDGDYTTFEGLGFEVEAAITRITEYLGQDVEIFLFGHSRGGLAARSYLQHSDTRLKSLVKGFATTGTPHQGSPLGRFYQYMQDNCVPESLYRQDGSKCEDNWELVELLDGTREFFGYPVGEYLLDLQAPSIHFLSPESEAINRSNETLAELNELIIGQLAYEGTRFGLLAKDVVFLFDYDLYRYQIGIGDHPHPDTLRYVENGQSREFYVGDGIVPAFSQKLSLLLALEGIDINRARTQTAENILHTEETQQVSDIHWLFEGLFQALEWN</sequence>
<dbReference type="AlphaFoldDB" id="A0A3E0UBJ6"/>
<dbReference type="EMBL" id="QUOV01000001">
    <property type="protein sequence ID" value="REL34239.1"/>
    <property type="molecule type" value="Genomic_DNA"/>
</dbReference>
<organism evidence="6 7">
    <name type="scientific">Thalassotalea euphylliae</name>
    <dbReference type="NCBI Taxonomy" id="1655234"/>
    <lineage>
        <taxon>Bacteria</taxon>
        <taxon>Pseudomonadati</taxon>
        <taxon>Pseudomonadota</taxon>
        <taxon>Gammaproteobacteria</taxon>
        <taxon>Alteromonadales</taxon>
        <taxon>Colwelliaceae</taxon>
        <taxon>Thalassotalea</taxon>
    </lineage>
</organism>
<dbReference type="Gene3D" id="3.40.50.1820">
    <property type="entry name" value="alpha/beta hydrolase"/>
    <property type="match status" value="1"/>
</dbReference>
<dbReference type="Proteomes" id="UP000256999">
    <property type="component" value="Unassembled WGS sequence"/>
</dbReference>
<comment type="caution">
    <text evidence="6">The sequence shown here is derived from an EMBL/GenBank/DDBJ whole genome shotgun (WGS) entry which is preliminary data.</text>
</comment>